<evidence type="ECO:0000313" key="6">
    <source>
        <dbReference type="EMBL" id="PSR22020.1"/>
    </source>
</evidence>
<gene>
    <name evidence="6" type="ORF">C7B45_08445</name>
</gene>
<evidence type="ECO:0000256" key="1">
    <source>
        <dbReference type="ARBA" id="ARBA00022741"/>
    </source>
</evidence>
<proteinExistence type="inferred from homology"/>
<dbReference type="Gene3D" id="3.40.50.300">
    <property type="entry name" value="P-loop containing nucleotide triphosphate hydrolases"/>
    <property type="match status" value="1"/>
</dbReference>
<dbReference type="SUPFAM" id="SSF52540">
    <property type="entry name" value="P-loop containing nucleoside triphosphate hydrolases"/>
    <property type="match status" value="1"/>
</dbReference>
<dbReference type="Gene3D" id="1.10.8.80">
    <property type="entry name" value="Magnesium chelatase subunit I, C-Terminal domain"/>
    <property type="match status" value="1"/>
</dbReference>
<feature type="domain" description="ATPase AAA-3" evidence="4">
    <location>
        <begin position="48"/>
        <end position="178"/>
    </location>
</feature>
<evidence type="ECO:0000256" key="3">
    <source>
        <dbReference type="ARBA" id="ARBA00061607"/>
    </source>
</evidence>
<dbReference type="PANTHER" id="PTHR42759">
    <property type="entry name" value="MOXR FAMILY PROTEIN"/>
    <property type="match status" value="1"/>
</dbReference>
<feature type="domain" description="ChlI/MoxR AAA lid" evidence="5">
    <location>
        <begin position="241"/>
        <end position="310"/>
    </location>
</feature>
<evidence type="ECO:0000313" key="7">
    <source>
        <dbReference type="Proteomes" id="UP000241848"/>
    </source>
</evidence>
<sequence length="326" mass="36412">MLHRIQQSGPLDLLHPELKCIIENLEKTVVGKRRIIEYLVTALLAQGHVLLDDVPGVGKTTIAKALARSTGLKYRRIQCTPDLLPSDITGVTIFHPGTQQFEFQPGPVFAHLFLVDEINRTSPRTQSALLEVMEETQVTVDGVTYALDTPFVVVATQNPVEYEGTFSLPESQLDRFLFRLNIGYPTIDEEIRILAQSRLSSPSVQSNAVITRERLLALMEEASAVYVADSLRRYIAEVAAATRQSARLYLGLSPRGTLAWYRAAQAWALLHSRSFVVPDDVLSLAPLVVEHRLILSQTEAGTNRELVHEIFSDILRTIPVPVLERR</sequence>
<dbReference type="CDD" id="cd00009">
    <property type="entry name" value="AAA"/>
    <property type="match status" value="1"/>
</dbReference>
<reference evidence="6 7" key="1">
    <citation type="journal article" date="2014" name="BMC Genomics">
        <title>Comparison of environmental and isolate Sulfobacillus genomes reveals diverse carbon, sulfur, nitrogen, and hydrogen metabolisms.</title>
        <authorList>
            <person name="Justice N.B."/>
            <person name="Norman A."/>
            <person name="Brown C.T."/>
            <person name="Singh A."/>
            <person name="Thomas B.C."/>
            <person name="Banfield J.F."/>
        </authorList>
    </citation>
    <scope>NUCLEOTIDE SEQUENCE [LARGE SCALE GENOMIC DNA]</scope>
    <source>
        <strain evidence="6">AMDSBA3</strain>
    </source>
</reference>
<name>A0A2T2WIH1_9FIRM</name>
<dbReference type="GO" id="GO:0005524">
    <property type="term" value="F:ATP binding"/>
    <property type="evidence" value="ECO:0007669"/>
    <property type="project" value="UniProtKB-KW"/>
</dbReference>
<protein>
    <submittedName>
        <fullName evidence="6">Magnesium chelatase</fullName>
    </submittedName>
</protein>
<dbReference type="InterPro" id="IPR011703">
    <property type="entry name" value="ATPase_AAA-3"/>
</dbReference>
<dbReference type="AlphaFoldDB" id="A0A2T2WIH1"/>
<evidence type="ECO:0000259" key="5">
    <source>
        <dbReference type="Pfam" id="PF17863"/>
    </source>
</evidence>
<dbReference type="GO" id="GO:0016887">
    <property type="term" value="F:ATP hydrolysis activity"/>
    <property type="evidence" value="ECO:0007669"/>
    <property type="project" value="InterPro"/>
</dbReference>
<organism evidence="6 7">
    <name type="scientific">Sulfobacillus acidophilus</name>
    <dbReference type="NCBI Taxonomy" id="53633"/>
    <lineage>
        <taxon>Bacteria</taxon>
        <taxon>Bacillati</taxon>
        <taxon>Bacillota</taxon>
        <taxon>Clostridia</taxon>
        <taxon>Eubacteriales</taxon>
        <taxon>Clostridiales Family XVII. Incertae Sedis</taxon>
        <taxon>Sulfobacillus</taxon>
    </lineage>
</organism>
<dbReference type="InterPro" id="IPR050764">
    <property type="entry name" value="CbbQ/NirQ/NorQ/GpvN"/>
</dbReference>
<dbReference type="PANTHER" id="PTHR42759:SF5">
    <property type="entry name" value="METHANOL DEHYDROGENASE REGULATOR"/>
    <property type="match status" value="1"/>
</dbReference>
<comment type="caution">
    <text evidence="6">The sequence shown here is derived from an EMBL/GenBank/DDBJ whole genome shotgun (WGS) entry which is preliminary data.</text>
</comment>
<dbReference type="PIRSF" id="PIRSF002849">
    <property type="entry name" value="AAA_ATPase_chaperone_MoxR_prd"/>
    <property type="match status" value="1"/>
</dbReference>
<dbReference type="Proteomes" id="UP000241848">
    <property type="component" value="Unassembled WGS sequence"/>
</dbReference>
<accession>A0A2T2WIH1</accession>
<keyword evidence="1" id="KW-0547">Nucleotide-binding</keyword>
<dbReference type="FunFam" id="3.40.50.300:FF:000640">
    <property type="entry name" value="MoxR family ATPase"/>
    <property type="match status" value="1"/>
</dbReference>
<comment type="similarity">
    <text evidence="3">Belongs to the MoxR family.</text>
</comment>
<dbReference type="Pfam" id="PF07726">
    <property type="entry name" value="AAA_3"/>
    <property type="match status" value="1"/>
</dbReference>
<dbReference type="InterPro" id="IPR027417">
    <property type="entry name" value="P-loop_NTPase"/>
</dbReference>
<dbReference type="InterPro" id="IPR041628">
    <property type="entry name" value="ChlI/MoxR_AAA_lid"/>
</dbReference>
<evidence type="ECO:0000259" key="4">
    <source>
        <dbReference type="Pfam" id="PF07726"/>
    </source>
</evidence>
<dbReference type="Pfam" id="PF17863">
    <property type="entry name" value="AAA_lid_2"/>
    <property type="match status" value="1"/>
</dbReference>
<dbReference type="EMBL" id="PXYV01000023">
    <property type="protein sequence ID" value="PSR22020.1"/>
    <property type="molecule type" value="Genomic_DNA"/>
</dbReference>
<keyword evidence="2" id="KW-0067">ATP-binding</keyword>
<evidence type="ECO:0000256" key="2">
    <source>
        <dbReference type="ARBA" id="ARBA00022840"/>
    </source>
</evidence>